<name>A0A4R2GH83_9BACT</name>
<evidence type="ECO:0000256" key="4">
    <source>
        <dbReference type="ARBA" id="ARBA00022723"/>
    </source>
</evidence>
<keyword evidence="7 12" id="KW-0456">Lyase</keyword>
<dbReference type="InterPro" id="IPR052052">
    <property type="entry name" value="Polysaccharide_Lyase_9"/>
</dbReference>
<dbReference type="Pfam" id="PF22842">
    <property type="entry name" value="Pel9A-like_beta_helix"/>
    <property type="match status" value="1"/>
</dbReference>
<dbReference type="OrthoDB" id="8660908at2"/>
<keyword evidence="4" id="KW-0479">Metal-binding</keyword>
<evidence type="ECO:0000256" key="6">
    <source>
        <dbReference type="ARBA" id="ARBA00022837"/>
    </source>
</evidence>
<evidence type="ECO:0000256" key="2">
    <source>
        <dbReference type="ARBA" id="ARBA00004613"/>
    </source>
</evidence>
<feature type="signal peptide" evidence="9">
    <location>
        <begin position="1"/>
        <end position="19"/>
    </location>
</feature>
<comment type="cofactor">
    <cofactor evidence="1">
        <name>Ca(2+)</name>
        <dbReference type="ChEBI" id="CHEBI:29108"/>
    </cofactor>
</comment>
<evidence type="ECO:0000256" key="5">
    <source>
        <dbReference type="ARBA" id="ARBA00022729"/>
    </source>
</evidence>
<comment type="similarity">
    <text evidence="8">Belongs to the polysaccharide lyase 9 family.</text>
</comment>
<keyword evidence="13" id="KW-1185">Reference proteome</keyword>
<dbReference type="PANTHER" id="PTHR40088:SF1">
    <property type="entry name" value="PECTATE LYASE PEL9"/>
    <property type="match status" value="1"/>
</dbReference>
<reference evidence="12 13" key="1">
    <citation type="submission" date="2019-03" db="EMBL/GenBank/DDBJ databases">
        <title>Genomic Encyclopedia of Type Strains, Phase IV (KMG-IV): sequencing the most valuable type-strain genomes for metagenomic binning, comparative biology and taxonomic classification.</title>
        <authorList>
            <person name="Goeker M."/>
        </authorList>
    </citation>
    <scope>NUCLEOTIDE SEQUENCE [LARGE SCALE GENOMIC DNA]</scope>
    <source>
        <strain evidence="12 13">DSM 24179</strain>
    </source>
</reference>
<dbReference type="AlphaFoldDB" id="A0A4R2GH83"/>
<gene>
    <name evidence="12" type="ORF">EV194_10868</name>
</gene>
<comment type="caution">
    <text evidence="12">The sequence shown here is derived from an EMBL/GenBank/DDBJ whole genome shotgun (WGS) entry which is preliminary data.</text>
</comment>
<dbReference type="EMBL" id="SLWK01000008">
    <property type="protein sequence ID" value="TCO07461.1"/>
    <property type="molecule type" value="Genomic_DNA"/>
</dbReference>
<dbReference type="Gene3D" id="2.160.20.10">
    <property type="entry name" value="Single-stranded right-handed beta-helix, Pectin lyase-like"/>
    <property type="match status" value="1"/>
</dbReference>
<dbReference type="SUPFAM" id="SSF51126">
    <property type="entry name" value="Pectin lyase-like"/>
    <property type="match status" value="1"/>
</dbReference>
<accession>A0A4R2GH83</accession>
<dbReference type="PANTHER" id="PTHR40088">
    <property type="entry name" value="PECTATE LYASE (EUROFUNG)"/>
    <property type="match status" value="1"/>
</dbReference>
<dbReference type="InterPro" id="IPR053868">
    <property type="entry name" value="Pel9A-like_beta_helix"/>
</dbReference>
<dbReference type="InterPro" id="IPR011050">
    <property type="entry name" value="Pectin_lyase_fold/virulence"/>
</dbReference>
<evidence type="ECO:0000313" key="13">
    <source>
        <dbReference type="Proteomes" id="UP000295221"/>
    </source>
</evidence>
<dbReference type="GO" id="GO:0016837">
    <property type="term" value="F:carbon-oxygen lyase activity, acting on polysaccharides"/>
    <property type="evidence" value="ECO:0007669"/>
    <property type="project" value="TreeGrafter"/>
</dbReference>
<organism evidence="12 13">
    <name type="scientific">Natronoflexus pectinivorans</name>
    <dbReference type="NCBI Taxonomy" id="682526"/>
    <lineage>
        <taxon>Bacteria</taxon>
        <taxon>Pseudomonadati</taxon>
        <taxon>Bacteroidota</taxon>
        <taxon>Bacteroidia</taxon>
        <taxon>Marinilabiliales</taxon>
        <taxon>Marinilabiliaceae</taxon>
        <taxon>Natronoflexus</taxon>
    </lineage>
</organism>
<feature type="chain" id="PRO_5020750743" evidence="9">
    <location>
        <begin position="20"/>
        <end position="1051"/>
    </location>
</feature>
<dbReference type="GO" id="GO:0046872">
    <property type="term" value="F:metal ion binding"/>
    <property type="evidence" value="ECO:0007669"/>
    <property type="project" value="UniProtKB-KW"/>
</dbReference>
<dbReference type="InterPro" id="IPR006626">
    <property type="entry name" value="PbH1"/>
</dbReference>
<protein>
    <submittedName>
        <fullName evidence="12">Parallel beta helix pectate lyase-like protein</fullName>
    </submittedName>
</protein>
<feature type="domain" description="Pel9A-like right handed beta-helix region" evidence="11">
    <location>
        <begin position="166"/>
        <end position="323"/>
    </location>
</feature>
<keyword evidence="6" id="KW-0106">Calcium</keyword>
<evidence type="ECO:0000256" key="8">
    <source>
        <dbReference type="ARBA" id="ARBA00038263"/>
    </source>
</evidence>
<proteinExistence type="inferred from homology"/>
<evidence type="ECO:0000256" key="9">
    <source>
        <dbReference type="SAM" id="SignalP"/>
    </source>
</evidence>
<dbReference type="GO" id="GO:0005576">
    <property type="term" value="C:extracellular region"/>
    <property type="evidence" value="ECO:0007669"/>
    <property type="project" value="UniProtKB-SubCell"/>
</dbReference>
<evidence type="ECO:0000256" key="3">
    <source>
        <dbReference type="ARBA" id="ARBA00022525"/>
    </source>
</evidence>
<evidence type="ECO:0000256" key="1">
    <source>
        <dbReference type="ARBA" id="ARBA00001913"/>
    </source>
</evidence>
<evidence type="ECO:0000313" key="12">
    <source>
        <dbReference type="EMBL" id="TCO07461.1"/>
    </source>
</evidence>
<dbReference type="SMART" id="SM00710">
    <property type="entry name" value="PbH1"/>
    <property type="match status" value="5"/>
</dbReference>
<dbReference type="RefSeq" id="WP_132434160.1">
    <property type="nucleotide sequence ID" value="NZ_SLWK01000008.1"/>
</dbReference>
<feature type="domain" description="Bacterial repeat" evidence="10">
    <location>
        <begin position="594"/>
        <end position="658"/>
    </location>
</feature>
<dbReference type="InterPro" id="IPR044060">
    <property type="entry name" value="Bacterial_rp_domain"/>
</dbReference>
<dbReference type="Pfam" id="PF18998">
    <property type="entry name" value="Flg_new_2"/>
    <property type="match status" value="1"/>
</dbReference>
<evidence type="ECO:0000256" key="7">
    <source>
        <dbReference type="ARBA" id="ARBA00023239"/>
    </source>
</evidence>
<dbReference type="InterPro" id="IPR012334">
    <property type="entry name" value="Pectin_lyas_fold"/>
</dbReference>
<evidence type="ECO:0000259" key="10">
    <source>
        <dbReference type="Pfam" id="PF18998"/>
    </source>
</evidence>
<dbReference type="Proteomes" id="UP000295221">
    <property type="component" value="Unassembled WGS sequence"/>
</dbReference>
<comment type="subcellular location">
    <subcellularLocation>
        <location evidence="2">Secreted</location>
    </subcellularLocation>
</comment>
<keyword evidence="5 9" id="KW-0732">Signal</keyword>
<keyword evidence="3" id="KW-0964">Secreted</keyword>
<sequence length="1051" mass="113721">MKKILFTFLSVLFVSLSVANNTIYVSPSGNDSNSGTISSPVATLNRALSMISPGDEIVMRGGRYYHNSRITINTNLSGNASRRTVLRAYENEVPILDFWAQEELSGRDGLRLLANYWHIIGIHIHGAGGNGFRIEGSYNILENCVAYRNRLTGIHIESRDPAPRASHNLIKNCDSYHNFNWRGRVGNMSDGFAAKYDIGPGNHFYGCRSWGNSDDGFDFWRARNTIIVEKCWAFGNGDISVFESYFSNNQTQLNRLRSEFDGGGNGFKLGGDHQPGPHIVKRSMAFDNTGKGFDHNNNTGAMTFIHNTAYNNDRNYVFPNNPSSGRTVFQNNLSANSRVIAQTPSNALLQGNSWQRGTVTNSMFQSVNTSLARQPRQADGSLPETALFKLVDGSFLINGGVDIGESFSGTAPDIGAYEFGVVSLPPPPPSGGTPSSQDWNFSAMPQYASNFSVSGSRIISGATLYNGIEVDGMAERTATINGVTYTYNRRVKLNGTGQFNGQQPTDRVFAFDVPGDATITIVCQSANSSQNRSLRIADGSNNVLQTVSAPGSNLAMSVYEYVGAPTTIFLYSPNSGVNLYHVRVESKKPEMFSLNINASNGAVMPSDGEFESGSELQLNAIPDSGYAFSHWTGDLSGTSNPIVLTIESDINATAHFVPVDQGDGSSPGNGSGLYDWNFSAMPQYASNFSVNGSQTIAGATLYNGIDVDGMSARSVTMDGVSYTYNRRVKLNGSGQFSGQQPTGRVVAFDVSGDATITIVCQSASSSQNRVLRIADGSNNVLHTVPAPGSNLAMSVYQYTGGATTIFLYSPDSGVNLYHVRVEVDNQQIANDWYFTEMPAYSSNFAVNGSQTIAGAVLYNGIEVDGMSARSQDIGGQIYTYTRRVKLNGTGQFSGQQPVGRVFAFDVAGNSRITVVCQSASSSSNRILNIATSPNNVLQTISAPGANLQKSVYNYFGGATTIYLFSPNSGVNLYHVRVENITEGPMNAIQNVPTFIPENRYANDDIESITYYNLNGVKVGNDFNRLPPGIFIQLTRCKDGYVKSSKVVVSDR</sequence>
<evidence type="ECO:0000259" key="11">
    <source>
        <dbReference type="Pfam" id="PF22842"/>
    </source>
</evidence>